<evidence type="ECO:0000313" key="2">
    <source>
        <dbReference type="EMBL" id="MBW0460320.1"/>
    </source>
</evidence>
<proteinExistence type="predicted"/>
<evidence type="ECO:0000313" key="3">
    <source>
        <dbReference type="Proteomes" id="UP000765509"/>
    </source>
</evidence>
<gene>
    <name evidence="2" type="ORF">O181_000035</name>
</gene>
<keyword evidence="3" id="KW-1185">Reference proteome</keyword>
<feature type="compositionally biased region" description="Polar residues" evidence="1">
    <location>
        <begin position="1"/>
        <end position="18"/>
    </location>
</feature>
<dbReference type="Proteomes" id="UP000765509">
    <property type="component" value="Unassembled WGS sequence"/>
</dbReference>
<evidence type="ECO:0000256" key="1">
    <source>
        <dbReference type="SAM" id="MobiDB-lite"/>
    </source>
</evidence>
<dbReference type="AlphaFoldDB" id="A0A9Q3B851"/>
<reference evidence="2" key="1">
    <citation type="submission" date="2021-03" db="EMBL/GenBank/DDBJ databases">
        <title>Draft genome sequence of rust myrtle Austropuccinia psidii MF-1, a brazilian biotype.</title>
        <authorList>
            <person name="Quecine M.C."/>
            <person name="Pachon D.M.R."/>
            <person name="Bonatelli M.L."/>
            <person name="Correr F.H."/>
            <person name="Franceschini L.M."/>
            <person name="Leite T.F."/>
            <person name="Margarido G.R.A."/>
            <person name="Almeida C.A."/>
            <person name="Ferrarezi J.A."/>
            <person name="Labate C.A."/>
        </authorList>
    </citation>
    <scope>NUCLEOTIDE SEQUENCE</scope>
    <source>
        <strain evidence="2">MF-1</strain>
    </source>
</reference>
<protein>
    <submittedName>
        <fullName evidence="2">Uncharacterized protein</fullName>
    </submittedName>
</protein>
<accession>A0A9Q3B851</accession>
<dbReference type="EMBL" id="AVOT02000003">
    <property type="protein sequence ID" value="MBW0460320.1"/>
    <property type="molecule type" value="Genomic_DNA"/>
</dbReference>
<sequence>MSCSTGQPLAKPCQSNGKFQGLEKESVQRVVTKKTKKKHSTMDPNSSNSEDPKSASGELPEGQAKAIEPCQEEGASKETPVIKLKKNFNPNTFYNEHEDGEMDAACMSKEEPFANTYGKKRTYKSILAESKKRLKLANASYR</sequence>
<feature type="region of interest" description="Disordered" evidence="1">
    <location>
        <begin position="1"/>
        <end position="78"/>
    </location>
</feature>
<organism evidence="2 3">
    <name type="scientific">Austropuccinia psidii MF-1</name>
    <dbReference type="NCBI Taxonomy" id="1389203"/>
    <lineage>
        <taxon>Eukaryota</taxon>
        <taxon>Fungi</taxon>
        <taxon>Dikarya</taxon>
        <taxon>Basidiomycota</taxon>
        <taxon>Pucciniomycotina</taxon>
        <taxon>Pucciniomycetes</taxon>
        <taxon>Pucciniales</taxon>
        <taxon>Sphaerophragmiaceae</taxon>
        <taxon>Austropuccinia</taxon>
    </lineage>
</organism>
<comment type="caution">
    <text evidence="2">The sequence shown here is derived from an EMBL/GenBank/DDBJ whole genome shotgun (WGS) entry which is preliminary data.</text>
</comment>
<name>A0A9Q3B851_9BASI</name>